<dbReference type="OrthoDB" id="10614055at2759"/>
<feature type="region of interest" description="Disordered" evidence="1">
    <location>
        <begin position="217"/>
        <end position="302"/>
    </location>
</feature>
<feature type="compositionally biased region" description="Basic and acidic residues" evidence="1">
    <location>
        <begin position="250"/>
        <end position="260"/>
    </location>
</feature>
<dbReference type="AlphaFoldDB" id="A0A6G1J8T5"/>
<evidence type="ECO:0000313" key="3">
    <source>
        <dbReference type="Proteomes" id="UP000799291"/>
    </source>
</evidence>
<proteinExistence type="predicted"/>
<keyword evidence="3" id="KW-1185">Reference proteome</keyword>
<dbReference type="Proteomes" id="UP000799291">
    <property type="component" value="Unassembled WGS sequence"/>
</dbReference>
<evidence type="ECO:0000256" key="1">
    <source>
        <dbReference type="SAM" id="MobiDB-lite"/>
    </source>
</evidence>
<evidence type="ECO:0000313" key="2">
    <source>
        <dbReference type="EMBL" id="KAF2686631.1"/>
    </source>
</evidence>
<sequence>MKKTGYIDVEPTLVGCDRRVANDYVESLGLRDYSSPGAPRPEFKAEVVKGLYNSTQAIVDSTANAFSSREVREGFKALGFLQPEATQLLDIHGSSVWGNTRDHLLDAIHNATTLYPKNLFAGREPDRTRIIYLLRCWIARRAYRKAGLAATARARQESSYDAGMRDERPDTEAPESTETENALIDASASPLPLHDANFPTLTNTTRLDRRVPQVIELGETDSQLEQSDETDSVISSRTESDPLRSTNRKRPIEEPPERPLKRACQFPHRQRKVNRTTTAAQASSTVEPGRAPVPPCNESNQTTMAAGQTSLVDANTQEARTANMRIQSQSPDGPQTRPNELPVLSLARTQILRRKILNKLLQVLRSGAPSMEVLGGLDTMINDIWTAEIKDQMTAGGRLSDLKEAFFLWIEMHTQFLAFRTATGYTGGVGEAWTQYVDSLTEYRSASLAMEAFNMLGTWRWEMVDTDKWVQEPLFTQDLAQFFARLVDMPGCSVGFIARGLSMYNEQLLEWFGGEVK</sequence>
<name>A0A6G1J8T5_9PLEO</name>
<protein>
    <submittedName>
        <fullName evidence="2">Uncharacterized protein</fullName>
    </submittedName>
</protein>
<organism evidence="2 3">
    <name type="scientific">Lentithecium fluviatile CBS 122367</name>
    <dbReference type="NCBI Taxonomy" id="1168545"/>
    <lineage>
        <taxon>Eukaryota</taxon>
        <taxon>Fungi</taxon>
        <taxon>Dikarya</taxon>
        <taxon>Ascomycota</taxon>
        <taxon>Pezizomycotina</taxon>
        <taxon>Dothideomycetes</taxon>
        <taxon>Pleosporomycetidae</taxon>
        <taxon>Pleosporales</taxon>
        <taxon>Massarineae</taxon>
        <taxon>Lentitheciaceae</taxon>
        <taxon>Lentithecium</taxon>
    </lineage>
</organism>
<gene>
    <name evidence="2" type="ORF">K458DRAFT_429608</name>
</gene>
<accession>A0A6G1J8T5</accession>
<feature type="compositionally biased region" description="Polar residues" evidence="1">
    <location>
        <begin position="275"/>
        <end position="286"/>
    </location>
</feature>
<feature type="region of interest" description="Disordered" evidence="1">
    <location>
        <begin position="154"/>
        <end position="182"/>
    </location>
</feature>
<dbReference type="EMBL" id="MU005576">
    <property type="protein sequence ID" value="KAF2686631.1"/>
    <property type="molecule type" value="Genomic_DNA"/>
</dbReference>
<feature type="compositionally biased region" description="Basic and acidic residues" evidence="1">
    <location>
        <begin position="154"/>
        <end position="171"/>
    </location>
</feature>
<reference evidence="2" key="1">
    <citation type="journal article" date="2020" name="Stud. Mycol.">
        <title>101 Dothideomycetes genomes: a test case for predicting lifestyles and emergence of pathogens.</title>
        <authorList>
            <person name="Haridas S."/>
            <person name="Albert R."/>
            <person name="Binder M."/>
            <person name="Bloem J."/>
            <person name="Labutti K."/>
            <person name="Salamov A."/>
            <person name="Andreopoulos B."/>
            <person name="Baker S."/>
            <person name="Barry K."/>
            <person name="Bills G."/>
            <person name="Bluhm B."/>
            <person name="Cannon C."/>
            <person name="Castanera R."/>
            <person name="Culley D."/>
            <person name="Daum C."/>
            <person name="Ezra D."/>
            <person name="Gonzalez J."/>
            <person name="Henrissat B."/>
            <person name="Kuo A."/>
            <person name="Liang C."/>
            <person name="Lipzen A."/>
            <person name="Lutzoni F."/>
            <person name="Magnuson J."/>
            <person name="Mondo S."/>
            <person name="Nolan M."/>
            <person name="Ohm R."/>
            <person name="Pangilinan J."/>
            <person name="Park H.-J."/>
            <person name="Ramirez L."/>
            <person name="Alfaro M."/>
            <person name="Sun H."/>
            <person name="Tritt A."/>
            <person name="Yoshinaga Y."/>
            <person name="Zwiers L.-H."/>
            <person name="Turgeon B."/>
            <person name="Goodwin S."/>
            <person name="Spatafora J."/>
            <person name="Crous P."/>
            <person name="Grigoriev I."/>
        </authorList>
    </citation>
    <scope>NUCLEOTIDE SEQUENCE</scope>
    <source>
        <strain evidence="2">CBS 122367</strain>
    </source>
</reference>